<reference evidence="8" key="1">
    <citation type="submission" date="2016-06" db="EMBL/GenBank/DDBJ databases">
        <authorList>
            <person name="Varghese N."/>
        </authorList>
    </citation>
    <scope>NUCLEOTIDE SEQUENCE [LARGE SCALE GENOMIC DNA]</scope>
    <source>
        <strain evidence="8">DSM 43171</strain>
    </source>
</reference>
<dbReference type="SUPFAM" id="SSF53774">
    <property type="entry name" value="Glutaminase/Asparaginase"/>
    <property type="match status" value="1"/>
</dbReference>
<dbReference type="PROSITE" id="PS51732">
    <property type="entry name" value="ASN_GLN_ASE_3"/>
    <property type="match status" value="1"/>
</dbReference>
<feature type="binding site" evidence="4">
    <location>
        <begin position="89"/>
        <end position="90"/>
    </location>
    <ligand>
        <name>substrate</name>
    </ligand>
</feature>
<dbReference type="InterPro" id="IPR006034">
    <property type="entry name" value="Asparaginase/glutaminase-like"/>
</dbReference>
<dbReference type="InterPro" id="IPR037152">
    <property type="entry name" value="L-asparaginase_N_sf"/>
</dbReference>
<dbReference type="Pfam" id="PF17763">
    <property type="entry name" value="Asparaginase_C"/>
    <property type="match status" value="1"/>
</dbReference>
<evidence type="ECO:0000313" key="8">
    <source>
        <dbReference type="Proteomes" id="UP000199408"/>
    </source>
</evidence>
<dbReference type="CDD" id="cd08964">
    <property type="entry name" value="L-asparaginase_II"/>
    <property type="match status" value="1"/>
</dbReference>
<sequence length="329" mass="33915">MSVVLFTLGGTIAMAGVGPGEKAVVTRLTGAELVAAVPGLDTVGEELDVRDALAVPSADLTYRRLLDVVDAASRAVAEGATGVVVTQGTDTLEETAHLADLVWPHAAPLVFTGAMRNPTLAGADGPANLLAAVRVAASAEARDLGVLVVANDEIHAARWVRKTHSTSTATFASPNAGPLGHVVEGRVRLLTRPPRHAPLPPVDPARLDATRVALHTVTFDDDGWLLDGLADRRHGLVVAGYGVGHVPSALAPVLGALTERMPVVLTSRTGAGPVLRHTYGAVGSETDLQRRGLVNGGLLDPYKAVVLLRTLLAAGAGRDEVAAAFARHG</sequence>
<dbReference type="PIRSF" id="PIRSF500176">
    <property type="entry name" value="L_ASNase"/>
    <property type="match status" value="1"/>
</dbReference>
<dbReference type="PRINTS" id="PR00139">
    <property type="entry name" value="ASNGLNASE"/>
</dbReference>
<comment type="similarity">
    <text evidence="1">Belongs to the asparaginase 1 family.</text>
</comment>
<dbReference type="SFLD" id="SFLDS00057">
    <property type="entry name" value="Glutaminase/Asparaginase"/>
    <property type="match status" value="1"/>
</dbReference>
<dbReference type="PANTHER" id="PTHR11707:SF28">
    <property type="entry name" value="60 KDA LYSOPHOSPHOLIPASE"/>
    <property type="match status" value="1"/>
</dbReference>
<feature type="domain" description="L-asparaginase N-terminal" evidence="5">
    <location>
        <begin position="3"/>
        <end position="193"/>
    </location>
</feature>
<dbReference type="GO" id="GO:0004067">
    <property type="term" value="F:asparaginase activity"/>
    <property type="evidence" value="ECO:0007669"/>
    <property type="project" value="UniProtKB-UniRule"/>
</dbReference>
<feature type="binding site" evidence="4">
    <location>
        <position position="57"/>
    </location>
    <ligand>
        <name>substrate</name>
    </ligand>
</feature>
<keyword evidence="8" id="KW-1185">Reference proteome</keyword>
<dbReference type="InterPro" id="IPR027473">
    <property type="entry name" value="L-asparaginase_C"/>
</dbReference>
<dbReference type="InterPro" id="IPR027474">
    <property type="entry name" value="L-asparaginase_N"/>
</dbReference>
<dbReference type="SMART" id="SM00870">
    <property type="entry name" value="Asparaginase"/>
    <property type="match status" value="1"/>
</dbReference>
<evidence type="ECO:0000259" key="6">
    <source>
        <dbReference type="Pfam" id="PF17763"/>
    </source>
</evidence>
<evidence type="ECO:0000256" key="4">
    <source>
        <dbReference type="PIRSR" id="PIRSR001220-2"/>
    </source>
</evidence>
<organism evidence="7 8">
    <name type="scientific">Micromonospora halophytica</name>
    <dbReference type="NCBI Taxonomy" id="47864"/>
    <lineage>
        <taxon>Bacteria</taxon>
        <taxon>Bacillati</taxon>
        <taxon>Actinomycetota</taxon>
        <taxon>Actinomycetes</taxon>
        <taxon>Micromonosporales</taxon>
        <taxon>Micromonosporaceae</taxon>
        <taxon>Micromonospora</taxon>
    </lineage>
</organism>
<keyword evidence="2" id="KW-0378">Hydrolase</keyword>
<dbReference type="InterPro" id="IPR004550">
    <property type="entry name" value="AsnASE_II"/>
</dbReference>
<dbReference type="InterPro" id="IPR036152">
    <property type="entry name" value="Asp/glu_Ase-like_sf"/>
</dbReference>
<feature type="active site" description="O-isoaspartyl threonine intermediate" evidence="3">
    <location>
        <position position="11"/>
    </location>
</feature>
<accession>A0A1C5I1T6</accession>
<name>A0A1C5I1T6_9ACTN</name>
<dbReference type="PIRSF" id="PIRSF001220">
    <property type="entry name" value="L-ASNase_gatD"/>
    <property type="match status" value="1"/>
</dbReference>
<dbReference type="GO" id="GO:0006528">
    <property type="term" value="P:asparagine metabolic process"/>
    <property type="evidence" value="ECO:0007669"/>
    <property type="project" value="InterPro"/>
</dbReference>
<dbReference type="STRING" id="47864.GA0070560_107132"/>
<dbReference type="PANTHER" id="PTHR11707">
    <property type="entry name" value="L-ASPARAGINASE"/>
    <property type="match status" value="1"/>
</dbReference>
<dbReference type="InterPro" id="IPR040919">
    <property type="entry name" value="Asparaginase_C"/>
</dbReference>
<dbReference type="Gene3D" id="3.40.50.40">
    <property type="match status" value="1"/>
</dbReference>
<feature type="domain" description="Asparaginase/glutaminase C-terminal" evidence="6">
    <location>
        <begin position="211"/>
        <end position="325"/>
    </location>
</feature>
<dbReference type="FunFam" id="3.40.50.1170:FF:000001">
    <property type="entry name" value="L-asparaginase 2"/>
    <property type="match status" value="1"/>
</dbReference>
<dbReference type="AlphaFoldDB" id="A0A1C5I1T6"/>
<gene>
    <name evidence="7" type="ORF">GA0070560_107132</name>
</gene>
<protein>
    <submittedName>
        <fullName evidence="7">L-asparaginase</fullName>
    </submittedName>
</protein>
<dbReference type="Pfam" id="PF00710">
    <property type="entry name" value="Asparaginase"/>
    <property type="match status" value="1"/>
</dbReference>
<dbReference type="RefSeq" id="WP_091295403.1">
    <property type="nucleotide sequence ID" value="NZ_FMDN01000007.1"/>
</dbReference>
<evidence type="ECO:0000256" key="3">
    <source>
        <dbReference type="PIRSR" id="PIRSR001220-1"/>
    </source>
</evidence>
<proteinExistence type="inferred from homology"/>
<dbReference type="Gene3D" id="3.40.50.1170">
    <property type="entry name" value="L-asparaginase, N-terminal domain"/>
    <property type="match status" value="1"/>
</dbReference>
<dbReference type="OrthoDB" id="9788068at2"/>
<evidence type="ECO:0000256" key="1">
    <source>
        <dbReference type="ARBA" id="ARBA00010518"/>
    </source>
</evidence>
<evidence type="ECO:0000256" key="2">
    <source>
        <dbReference type="ARBA" id="ARBA00022801"/>
    </source>
</evidence>
<evidence type="ECO:0000313" key="7">
    <source>
        <dbReference type="EMBL" id="SCG52208.1"/>
    </source>
</evidence>
<evidence type="ECO:0000259" key="5">
    <source>
        <dbReference type="Pfam" id="PF00710"/>
    </source>
</evidence>
<dbReference type="Proteomes" id="UP000199408">
    <property type="component" value="Unassembled WGS sequence"/>
</dbReference>
<dbReference type="EMBL" id="FMDN01000007">
    <property type="protein sequence ID" value="SCG52208.1"/>
    <property type="molecule type" value="Genomic_DNA"/>
</dbReference>